<evidence type="ECO:0000313" key="6">
    <source>
        <dbReference type="EMBL" id="BBC60920.1"/>
    </source>
</evidence>
<dbReference type="InterPro" id="IPR040532">
    <property type="entry name" value="MapZ_C2"/>
</dbReference>
<feature type="coiled-coil region" evidence="1">
    <location>
        <begin position="352"/>
        <end position="389"/>
    </location>
</feature>
<feature type="region of interest" description="Disordered" evidence="2">
    <location>
        <begin position="523"/>
        <end position="543"/>
    </location>
</feature>
<evidence type="ECO:0000259" key="4">
    <source>
        <dbReference type="Pfam" id="PF18041"/>
    </source>
</evidence>
<feature type="transmembrane region" description="Helical" evidence="3">
    <location>
        <begin position="279"/>
        <end position="301"/>
    </location>
</feature>
<keyword evidence="3" id="KW-0472">Membrane</keyword>
<evidence type="ECO:0000313" key="7">
    <source>
        <dbReference type="Proteomes" id="UP000269226"/>
    </source>
</evidence>
<feature type="region of interest" description="Disordered" evidence="2">
    <location>
        <begin position="75"/>
        <end position="133"/>
    </location>
</feature>
<dbReference type="Pfam" id="PF18708">
    <property type="entry name" value="MapZ_C2"/>
    <property type="match status" value="1"/>
</dbReference>
<feature type="coiled-coil region" evidence="1">
    <location>
        <begin position="426"/>
        <end position="507"/>
    </location>
</feature>
<organism evidence="6 7">
    <name type="scientific">Melissococcus plutonius</name>
    <dbReference type="NCBI Taxonomy" id="33970"/>
    <lineage>
        <taxon>Bacteria</taxon>
        <taxon>Bacillati</taxon>
        <taxon>Bacillota</taxon>
        <taxon>Bacilli</taxon>
        <taxon>Lactobacillales</taxon>
        <taxon>Enterococcaceae</taxon>
        <taxon>Melissococcus</taxon>
    </lineage>
</organism>
<sequence>MTKKCSNCSAEQDSQVTVCQNCGYLFNEKSIETDFKKEQQTDHSNNRKIDETIDWSELKNVSLGHVMEMFNEQQEKEKNDLNYQQPDEQNEQQTDNTPTGDATNPSNLTIHSETSNQVVHKPEKEPEITTDSFSEDQVILENYIKEHKEQTLSLKEQENKILNNEIVDIADSDQTEVELEQNHSNNIANVSEVKQGMDKELSEGQVPVIPMKEKKDEQLANIEKTVVDHQQEYTTKKENLSNAQPSNNNHQQKKQASNAQPSKRANNRSMDQKRRTKRAGVTISLTAVVVLAVGGIVLYHANQPSSQEENAQHHKTEKVQTSLIKQTNQLIDAYYTDTTHQFLKPDQVAVNTQKIQQNIEKLKSNHSSYKNLNRRLQELKDKQSIVTQVNQWFTQPIIKGNQLAVATMAADKPMTIKKLDQKDAFSQLANQAIDQANEQYSQLQKAKELTKLLFDNQQVLKTVTNESYKNAQAEVNKIKNEKLREPLNQQLAKVNQMLIEKEAAKKAETSNTQEKSAVEKNSINNNTMHHTQTNKQGYSSPNNKGIYTEPLYPTNQADIADTNNPAWTWNPGVKEKVIATCIKRGYIVEGGYTLEPVKIVNGEGYYNLYATNNHSRLLRGTTEKKLPTYLVTINAKTGWFKGNGSRNANR</sequence>
<reference evidence="6 7" key="1">
    <citation type="submission" date="2018-01" db="EMBL/GenBank/DDBJ databases">
        <title>Whole genome sequence of Melissococcus plutonius DAT561.</title>
        <authorList>
            <person name="Okumura K."/>
            <person name="Takamatsu D."/>
            <person name="Okura M."/>
        </authorList>
    </citation>
    <scope>NUCLEOTIDE SEQUENCE [LARGE SCALE GENOMIC DNA]</scope>
    <source>
        <strain evidence="6 7">DAT561</strain>
    </source>
</reference>
<accession>A0A2Z5Y2C7</accession>
<dbReference type="Pfam" id="PF18041">
    <property type="entry name" value="MapZ_EC1"/>
    <property type="match status" value="1"/>
</dbReference>
<name>A0A2Z5Y2C7_9ENTE</name>
<proteinExistence type="predicted"/>
<feature type="domain" description="MapZ extracellular C-terminal" evidence="5">
    <location>
        <begin position="551"/>
        <end position="643"/>
    </location>
</feature>
<evidence type="ECO:0000256" key="1">
    <source>
        <dbReference type="SAM" id="Coils"/>
    </source>
</evidence>
<protein>
    <submittedName>
        <fullName evidence="6">Uncharacterized protein</fullName>
    </submittedName>
</protein>
<keyword evidence="1" id="KW-0175">Coiled coil</keyword>
<evidence type="ECO:0000259" key="5">
    <source>
        <dbReference type="Pfam" id="PF18708"/>
    </source>
</evidence>
<dbReference type="RefSeq" id="WP_015694884.1">
    <property type="nucleotide sequence ID" value="NZ_AP018492.1"/>
</dbReference>
<gene>
    <name evidence="6" type="ORF">DAT561_0806</name>
</gene>
<dbReference type="InterPro" id="IPR041295">
    <property type="entry name" value="MapZ_EC1"/>
</dbReference>
<dbReference type="AlphaFoldDB" id="A0A2Z5Y2C7"/>
<dbReference type="EMBL" id="AP018492">
    <property type="protein sequence ID" value="BBC60920.1"/>
    <property type="molecule type" value="Genomic_DNA"/>
</dbReference>
<keyword evidence="3" id="KW-1133">Transmembrane helix</keyword>
<evidence type="ECO:0000256" key="3">
    <source>
        <dbReference type="SAM" id="Phobius"/>
    </source>
</evidence>
<feature type="domain" description="MapZ extracellular" evidence="4">
    <location>
        <begin position="307"/>
        <end position="435"/>
    </location>
</feature>
<evidence type="ECO:0000256" key="2">
    <source>
        <dbReference type="SAM" id="MobiDB-lite"/>
    </source>
</evidence>
<dbReference type="Proteomes" id="UP000269226">
    <property type="component" value="Chromosome"/>
</dbReference>
<dbReference type="GeneID" id="57043354"/>
<feature type="compositionally biased region" description="Polar residues" evidence="2">
    <location>
        <begin position="81"/>
        <end position="118"/>
    </location>
</feature>
<keyword evidence="3" id="KW-0812">Transmembrane</keyword>
<feature type="compositionally biased region" description="Polar residues" evidence="2">
    <location>
        <begin position="240"/>
        <end position="269"/>
    </location>
</feature>
<feature type="region of interest" description="Disordered" evidence="2">
    <location>
        <begin position="232"/>
        <end position="278"/>
    </location>
</feature>